<sequence length="41" mass="4600">MKKLNVLLNETGAGRICDTSCLLLTGLKRRLPEPKRGNKDF</sequence>
<accession>A0ABV9KZ27</accession>
<gene>
    <name evidence="1" type="ORF">ACFO6W_15030</name>
</gene>
<comment type="caution">
    <text evidence="1">The sequence shown here is derived from an EMBL/GenBank/DDBJ whole genome shotgun (WGS) entry which is preliminary data.</text>
</comment>
<evidence type="ECO:0000313" key="1">
    <source>
        <dbReference type="EMBL" id="MFC4675014.1"/>
    </source>
</evidence>
<dbReference type="RefSeq" id="WP_379997831.1">
    <property type="nucleotide sequence ID" value="NZ_JBHSGN010000089.1"/>
</dbReference>
<protein>
    <submittedName>
        <fullName evidence="1">Uncharacterized protein</fullName>
    </submittedName>
</protein>
<organism evidence="1 2">
    <name type="scientific">Dysgonomonas termitidis</name>
    <dbReference type="NCBI Taxonomy" id="1516126"/>
    <lineage>
        <taxon>Bacteria</taxon>
        <taxon>Pseudomonadati</taxon>
        <taxon>Bacteroidota</taxon>
        <taxon>Bacteroidia</taxon>
        <taxon>Bacteroidales</taxon>
        <taxon>Dysgonomonadaceae</taxon>
        <taxon>Dysgonomonas</taxon>
    </lineage>
</organism>
<keyword evidence="2" id="KW-1185">Reference proteome</keyword>
<reference evidence="2" key="1">
    <citation type="journal article" date="2019" name="Int. J. Syst. Evol. Microbiol.">
        <title>The Global Catalogue of Microorganisms (GCM) 10K type strain sequencing project: providing services to taxonomists for standard genome sequencing and annotation.</title>
        <authorList>
            <consortium name="The Broad Institute Genomics Platform"/>
            <consortium name="The Broad Institute Genome Sequencing Center for Infectious Disease"/>
            <person name="Wu L."/>
            <person name="Ma J."/>
        </authorList>
    </citation>
    <scope>NUCLEOTIDE SEQUENCE [LARGE SCALE GENOMIC DNA]</scope>
    <source>
        <strain evidence="2">CCUG 66188</strain>
    </source>
</reference>
<proteinExistence type="predicted"/>
<dbReference type="EMBL" id="JBHSGN010000089">
    <property type="protein sequence ID" value="MFC4675014.1"/>
    <property type="molecule type" value="Genomic_DNA"/>
</dbReference>
<dbReference type="Proteomes" id="UP001596023">
    <property type="component" value="Unassembled WGS sequence"/>
</dbReference>
<name>A0ABV9KZ27_9BACT</name>
<evidence type="ECO:0000313" key="2">
    <source>
        <dbReference type="Proteomes" id="UP001596023"/>
    </source>
</evidence>